<dbReference type="InterPro" id="IPR036875">
    <property type="entry name" value="Znf_CCHC_sf"/>
</dbReference>
<dbReference type="GO" id="GO:0008270">
    <property type="term" value="F:zinc ion binding"/>
    <property type="evidence" value="ECO:0007669"/>
    <property type="project" value="UniProtKB-KW"/>
</dbReference>
<dbReference type="SUPFAM" id="SSF57756">
    <property type="entry name" value="Retrovirus zinc finger-like domains"/>
    <property type="match status" value="1"/>
</dbReference>
<keyword evidence="1" id="KW-0862">Zinc</keyword>
<organism evidence="3">
    <name type="scientific">Tanacetum cinerariifolium</name>
    <name type="common">Dalmatian daisy</name>
    <name type="synonym">Chrysanthemum cinerariifolium</name>
    <dbReference type="NCBI Taxonomy" id="118510"/>
    <lineage>
        <taxon>Eukaryota</taxon>
        <taxon>Viridiplantae</taxon>
        <taxon>Streptophyta</taxon>
        <taxon>Embryophyta</taxon>
        <taxon>Tracheophyta</taxon>
        <taxon>Spermatophyta</taxon>
        <taxon>Magnoliopsida</taxon>
        <taxon>eudicotyledons</taxon>
        <taxon>Gunneridae</taxon>
        <taxon>Pentapetalae</taxon>
        <taxon>asterids</taxon>
        <taxon>campanulids</taxon>
        <taxon>Asterales</taxon>
        <taxon>Asteraceae</taxon>
        <taxon>Asteroideae</taxon>
        <taxon>Anthemideae</taxon>
        <taxon>Anthemidinae</taxon>
        <taxon>Tanacetum</taxon>
    </lineage>
</organism>
<dbReference type="SMART" id="SM00343">
    <property type="entry name" value="ZnF_C2HC"/>
    <property type="match status" value="1"/>
</dbReference>
<dbReference type="EMBL" id="BKCJ010009784">
    <property type="protein sequence ID" value="GEU88596.1"/>
    <property type="molecule type" value="Genomic_DNA"/>
</dbReference>
<name>A0A6L2NR41_TANCI</name>
<dbReference type="Gene3D" id="4.10.60.10">
    <property type="entry name" value="Zinc finger, CCHC-type"/>
    <property type="match status" value="1"/>
</dbReference>
<protein>
    <recommendedName>
        <fullName evidence="2">CCHC-type domain-containing protein</fullName>
    </recommendedName>
</protein>
<dbReference type="PROSITE" id="PS50158">
    <property type="entry name" value="ZF_CCHC"/>
    <property type="match status" value="1"/>
</dbReference>
<proteinExistence type="predicted"/>
<gene>
    <name evidence="3" type="ORF">Tci_060574</name>
</gene>
<accession>A0A6L2NR41</accession>
<keyword evidence="1" id="KW-0479">Metal-binding</keyword>
<dbReference type="Pfam" id="PF00098">
    <property type="entry name" value="zf-CCHC"/>
    <property type="match status" value="1"/>
</dbReference>
<dbReference type="PANTHER" id="PTHR34676">
    <property type="entry name" value="DUF4219 DOMAIN-CONTAINING PROTEIN-RELATED"/>
    <property type="match status" value="1"/>
</dbReference>
<dbReference type="GO" id="GO:0003676">
    <property type="term" value="F:nucleic acid binding"/>
    <property type="evidence" value="ECO:0007669"/>
    <property type="project" value="InterPro"/>
</dbReference>
<comment type="caution">
    <text evidence="3">The sequence shown here is derived from an EMBL/GenBank/DDBJ whole genome shotgun (WGS) entry which is preliminary data.</text>
</comment>
<dbReference type="Pfam" id="PF14223">
    <property type="entry name" value="Retrotran_gag_2"/>
    <property type="match status" value="1"/>
</dbReference>
<dbReference type="PANTHER" id="PTHR34676:SF28">
    <property type="entry name" value="ZINC FINGER, CCHC-TYPE, RIBONUCLEASE H-LIKE DOMAIN, GAG-PRE-INTEGRASE DOMAIN PROTEIN-RELATED"/>
    <property type="match status" value="1"/>
</dbReference>
<keyword evidence="1" id="KW-0863">Zinc-finger</keyword>
<dbReference type="InterPro" id="IPR001878">
    <property type="entry name" value="Znf_CCHC"/>
</dbReference>
<feature type="domain" description="CCHC-type" evidence="2">
    <location>
        <begin position="592"/>
        <end position="606"/>
    </location>
</feature>
<dbReference type="AlphaFoldDB" id="A0A6L2NR41"/>
<evidence type="ECO:0000313" key="3">
    <source>
        <dbReference type="EMBL" id="GEU88596.1"/>
    </source>
</evidence>
<reference evidence="3" key="1">
    <citation type="journal article" date="2019" name="Sci. Rep.">
        <title>Draft genome of Tanacetum cinerariifolium, the natural source of mosquito coil.</title>
        <authorList>
            <person name="Yamashiro T."/>
            <person name="Shiraishi A."/>
            <person name="Satake H."/>
            <person name="Nakayama K."/>
        </authorList>
    </citation>
    <scope>NUCLEOTIDE SEQUENCE</scope>
</reference>
<evidence type="ECO:0000259" key="2">
    <source>
        <dbReference type="PROSITE" id="PS50158"/>
    </source>
</evidence>
<sequence length="757" mass="86015">MILESVEHSPLLWLIIKEDRVTRLKKCSELSAAEAIQPDYDVKATNIILQALPPEIYALAITHKVAKDLWERIQMLMQGTSLTKQERECKLYDEFDKFTYQKGEILRDFYLIFSLLLNDMNMYNMKLEQFQVNTKFLNTLPPEWMTDSSSLVNHNVYMASSSAPQFDYAPMVQHGVTRLKKYSELLAAEAIQADCNVKAINIIQQGLPPDVYALVSTHKVAKELWERIQMLMQGREFMRFLVSCRDEKDTMILKLKEKIKCFSADDKERKEESKVEDIETQNLELDHRVTKLTAENNHLKQTYKQLFDSIKSSRVQSKEQYDDLINKVNLKLVEVADLNASLQEKVLVITALKEQLKGKAVLSKAVSLNPIDPALLQVDVVPLVPKLRHMSKQCIKIRRKRDAEWFKDKVLFVQAQANEQVLQEEELEFLADLDCDEINSAKIALMANLSHYGSDNIAENSTLPALHDDLILSVIEQLKTQVVTYTKINQDNKQNYMQQPMPNPKDITDPTTAMNMTLALMAKAFKLNYSTPTNNNKRISSNPCNRQIAQPGSLNGYNVVKNVRNQNPNGNGNLVAARAEGNATGHNVNQIRCYNCRGLGHFARNCTVRSRRRDAAYLQTQLLIAQKEEAGIQLQAEEFDLMATAADLDEIEEVDANCILMANLQQASRSGAQTDKAPVYDSAGSAEVHNYDNCYDNETFNMFTQEEQYTELLEPIPEPHQVPQNDNNIIFEVSSVEQSGGNSRTTTCKCSGNTCFI</sequence>
<evidence type="ECO:0000256" key="1">
    <source>
        <dbReference type="PROSITE-ProRule" id="PRU00047"/>
    </source>
</evidence>